<organism evidence="1 2">
    <name type="scientific">Ezakiella coagulans</name>
    <dbReference type="NCBI Taxonomy" id="46507"/>
    <lineage>
        <taxon>Bacteria</taxon>
        <taxon>Bacillati</taxon>
        <taxon>Bacillota</taxon>
        <taxon>Tissierellia</taxon>
        <taxon>Ezakiella</taxon>
    </lineage>
</organism>
<sequence>MKKIGNVNKKFKEDYMKNNLMKFVAIVLAITMCLPISASAFEEKKEDEEMLMRDEYMKLFILDLDELYELRDFTKDYKNSLRFGDVDSLAKYIGRRVLEKAVKRVFGKEVAAIIDGLEALFVVARFEEISLLRKATEYGLEAIERAIDGYKSTEEWLSRRVIEVEVEFSVYTNWNYRDVEFIQGGGNIKRVHVSGGWISSGALNALKDKKKVKDR</sequence>
<dbReference type="Proteomes" id="UP000245793">
    <property type="component" value="Unassembled WGS sequence"/>
</dbReference>
<evidence type="ECO:0000313" key="2">
    <source>
        <dbReference type="Proteomes" id="UP000245793"/>
    </source>
</evidence>
<dbReference type="AlphaFoldDB" id="A0A2U1E6Z1"/>
<evidence type="ECO:0000313" key="1">
    <source>
        <dbReference type="EMBL" id="PVY95701.1"/>
    </source>
</evidence>
<reference evidence="1 2" key="1">
    <citation type="submission" date="2018-04" db="EMBL/GenBank/DDBJ databases">
        <title>Genomic Encyclopedia of Type Strains, Phase IV (KMG-IV): sequencing the most valuable type-strain genomes for metagenomic binning, comparative biology and taxonomic classification.</title>
        <authorList>
            <person name="Goeker M."/>
        </authorList>
    </citation>
    <scope>NUCLEOTIDE SEQUENCE [LARGE SCALE GENOMIC DNA]</scope>
    <source>
        <strain evidence="1 2">DSM 20705</strain>
    </source>
</reference>
<keyword evidence="2" id="KW-1185">Reference proteome</keyword>
<name>A0A2U1E6Z1_9FIRM</name>
<protein>
    <submittedName>
        <fullName evidence="1">Uncharacterized protein</fullName>
    </submittedName>
</protein>
<proteinExistence type="predicted"/>
<dbReference type="EMBL" id="QEKV01000001">
    <property type="protein sequence ID" value="PVY95701.1"/>
    <property type="molecule type" value="Genomic_DNA"/>
</dbReference>
<gene>
    <name evidence="1" type="ORF">C7381_101227</name>
</gene>
<comment type="caution">
    <text evidence="1">The sequence shown here is derived from an EMBL/GenBank/DDBJ whole genome shotgun (WGS) entry which is preliminary data.</text>
</comment>
<accession>A0A2U1E6Z1</accession>